<evidence type="ECO:0000256" key="1">
    <source>
        <dbReference type="ARBA" id="ARBA00004141"/>
    </source>
</evidence>
<comment type="subcellular location">
    <subcellularLocation>
        <location evidence="1">Membrane</location>
        <topology evidence="1">Multi-pass membrane protein</topology>
    </subcellularLocation>
</comment>
<dbReference type="GO" id="GO:0000139">
    <property type="term" value="C:Golgi membrane"/>
    <property type="evidence" value="ECO:0007669"/>
    <property type="project" value="TreeGrafter"/>
</dbReference>
<dbReference type="OrthoDB" id="423534at2759"/>
<evidence type="ECO:0000256" key="4">
    <source>
        <dbReference type="ARBA" id="ARBA00023136"/>
    </source>
</evidence>
<dbReference type="AlphaFoldDB" id="A0A9W4HZ95"/>
<feature type="transmembrane region" description="Helical" evidence="5">
    <location>
        <begin position="71"/>
        <end position="90"/>
    </location>
</feature>
<evidence type="ECO:0000313" key="6">
    <source>
        <dbReference type="EMBL" id="CAG8174468.1"/>
    </source>
</evidence>
<keyword evidence="3 5" id="KW-1133">Transmembrane helix</keyword>
<dbReference type="PANTHER" id="PTHR28128:SF1">
    <property type="entry name" value="GOLGI APPARATUS MEMBRANE PROTEIN TVP15"/>
    <property type="match status" value="1"/>
</dbReference>
<protein>
    <submittedName>
        <fullName evidence="6">Uncharacterized protein</fullName>
    </submittedName>
</protein>
<name>A0A9W4HZ95_PENNA</name>
<sequence length="169" mass="18465">MDFTNILYVDSSRDTFVPVLIPCSRLVNIAVGVFMVLGGISNFFTGTWSSFILGAYAVVFGLGRSLPHSELTTSIGGANIILVVGGLEFLPNVPDYAYRYASFLFSFLGRGVFYIFIGSILLHDHVLRIIDGSLIAFIGLAYIALEFIPSIEPPSNMRESDQGWGAEQI</sequence>
<evidence type="ECO:0000313" key="7">
    <source>
        <dbReference type="Proteomes" id="UP001153461"/>
    </source>
</evidence>
<keyword evidence="2 5" id="KW-0812">Transmembrane</keyword>
<feature type="transmembrane region" description="Helical" evidence="5">
    <location>
        <begin position="129"/>
        <end position="148"/>
    </location>
</feature>
<evidence type="ECO:0000256" key="2">
    <source>
        <dbReference type="ARBA" id="ARBA00022692"/>
    </source>
</evidence>
<dbReference type="InterPro" id="IPR013714">
    <property type="entry name" value="Golgi_TVP15"/>
</dbReference>
<keyword evidence="4 5" id="KW-0472">Membrane</keyword>
<dbReference type="GO" id="GO:0016192">
    <property type="term" value="P:vesicle-mediated transport"/>
    <property type="evidence" value="ECO:0007669"/>
    <property type="project" value="TreeGrafter"/>
</dbReference>
<gene>
    <name evidence="6" type="ORF">PNAL_LOCUS6744</name>
</gene>
<accession>A0A9W4HZ95</accession>
<dbReference type="EMBL" id="CAJVNV010000355">
    <property type="protein sequence ID" value="CAG8174468.1"/>
    <property type="molecule type" value="Genomic_DNA"/>
</dbReference>
<dbReference type="Pfam" id="PF08507">
    <property type="entry name" value="COPI_assoc"/>
    <property type="match status" value="1"/>
</dbReference>
<organism evidence="6 7">
    <name type="scientific">Penicillium nalgiovense</name>
    <dbReference type="NCBI Taxonomy" id="60175"/>
    <lineage>
        <taxon>Eukaryota</taxon>
        <taxon>Fungi</taxon>
        <taxon>Dikarya</taxon>
        <taxon>Ascomycota</taxon>
        <taxon>Pezizomycotina</taxon>
        <taxon>Eurotiomycetes</taxon>
        <taxon>Eurotiomycetidae</taxon>
        <taxon>Eurotiales</taxon>
        <taxon>Aspergillaceae</taxon>
        <taxon>Penicillium</taxon>
    </lineage>
</organism>
<feature type="transmembrane region" description="Helical" evidence="5">
    <location>
        <begin position="26"/>
        <end position="59"/>
    </location>
</feature>
<feature type="transmembrane region" description="Helical" evidence="5">
    <location>
        <begin position="96"/>
        <end position="117"/>
    </location>
</feature>
<dbReference type="PANTHER" id="PTHR28128">
    <property type="entry name" value="GOLGI APPARATUS MEMBRANE PROTEIN TVP15"/>
    <property type="match status" value="1"/>
</dbReference>
<proteinExistence type="predicted"/>
<dbReference type="Proteomes" id="UP001153461">
    <property type="component" value="Unassembled WGS sequence"/>
</dbReference>
<evidence type="ECO:0000256" key="5">
    <source>
        <dbReference type="SAM" id="Phobius"/>
    </source>
</evidence>
<comment type="caution">
    <text evidence="6">The sequence shown here is derived from an EMBL/GenBank/DDBJ whole genome shotgun (WGS) entry which is preliminary data.</text>
</comment>
<reference evidence="6" key="1">
    <citation type="submission" date="2021-07" db="EMBL/GenBank/DDBJ databases">
        <authorList>
            <person name="Branca A.L. A."/>
        </authorList>
    </citation>
    <scope>NUCLEOTIDE SEQUENCE</scope>
</reference>
<evidence type="ECO:0000256" key="3">
    <source>
        <dbReference type="ARBA" id="ARBA00022989"/>
    </source>
</evidence>